<evidence type="ECO:0000313" key="7">
    <source>
        <dbReference type="EMBL" id="CAC5789672.1"/>
    </source>
</evidence>
<evidence type="ECO:0000313" key="21">
    <source>
        <dbReference type="Proteomes" id="UP000249918"/>
    </source>
</evidence>
<reference evidence="14" key="4">
    <citation type="submission" date="2019-04" db="EMBL/GenBank/DDBJ databases">
        <title>Whole-genome sequencing of local methicillin-resistant S. aureus strain Lr2.</title>
        <authorList>
            <person name="Ullah N."/>
            <person name="Ali A."/>
        </authorList>
    </citation>
    <scope>NUCLEOTIDE SEQUENCE [LARGE SCALE GENOMIC DNA]</scope>
    <source>
        <strain evidence="14">Lr2</strain>
    </source>
</reference>
<reference evidence="11" key="8">
    <citation type="submission" date="2021-08" db="EMBL/GenBank/DDBJ databases">
        <title>Whole-genome sequencing of local methicillin-resistant S. aureus strain Lr2.</title>
        <authorList>
            <person name="Ali A."/>
            <person name="Ullah N."/>
        </authorList>
    </citation>
    <scope>NUCLEOTIDE SEQUENCE</scope>
    <source>
        <strain evidence="11">Lr2</strain>
    </source>
</reference>
<reference evidence="9 19" key="1">
    <citation type="submission" date="2015-04" db="EMBL/GenBank/DDBJ databases">
        <authorList>
            <person name="Syromyatnikov M.Y."/>
            <person name="Popov V.N."/>
        </authorList>
    </citation>
    <scope>NUCLEOTIDE SEQUENCE [LARGE SCALE GENOMIC DNA]</scope>
    <source>
        <strain evidence="9 19">AH1</strain>
    </source>
</reference>
<gene>
    <name evidence="9" type="ORF">BN1321_50033</name>
    <name evidence="14" type="ORF">E1948_00880</name>
    <name evidence="11" type="ORF">E1948_04435</name>
    <name evidence="15" type="ORF">EIG94_02220</name>
    <name evidence="10" type="ORF">ERS391062_01108</name>
    <name evidence="12" type="ORF">GO793_15560</name>
    <name evidence="13" type="ORF">GQX37_09575</name>
    <name evidence="16" type="ORF">NCTC7878_02208</name>
    <name evidence="2" type="ORF">SAMEA1029512_01608</name>
    <name evidence="1" type="ORF">SAMEA1029528_01422</name>
    <name evidence="17" type="ORF">SAMEA1466929_01587</name>
    <name evidence="18" type="ORF">SAMEA1531725_01071</name>
    <name evidence="3" type="ORF">SAMEA2078260_00785</name>
    <name evidence="5" type="ORF">SAMEA2078588_00917</name>
    <name evidence="6" type="ORF">SAMEA2080344_01178</name>
    <name evidence="4" type="ORF">SAMEA2081063_01038</name>
    <name evidence="7" type="ORF">SAMEA4008575_01291</name>
    <name evidence="8" type="ORF">SAMEA70146418_01520</name>
</gene>
<evidence type="ECO:0000313" key="27">
    <source>
        <dbReference type="Proteomes" id="UP000443506"/>
    </source>
</evidence>
<dbReference type="EMBL" id="CVOQ01000045">
    <property type="protein sequence ID" value="CRI21394.1"/>
    <property type="molecule type" value="Genomic_DNA"/>
</dbReference>
<evidence type="ECO:0000313" key="16">
    <source>
        <dbReference type="EMBL" id="SPZ98805.1"/>
    </source>
</evidence>
<dbReference type="EMBL" id="UELG01000005">
    <property type="protein sequence ID" value="SRZ65461.1"/>
    <property type="molecule type" value="Genomic_DNA"/>
</dbReference>
<dbReference type="Proteomes" id="UP000442696">
    <property type="component" value="Unassembled WGS sequence"/>
</dbReference>
<dbReference type="Proteomes" id="UP000249918">
    <property type="component" value="Unassembled WGS sequence"/>
</dbReference>
<evidence type="ECO:0000313" key="19">
    <source>
        <dbReference type="Proteomes" id="UP000039437"/>
    </source>
</evidence>
<dbReference type="Proteomes" id="UP000039437">
    <property type="component" value="Unassembled WGS sequence"/>
</dbReference>
<dbReference type="Proteomes" id="UP000442782">
    <property type="component" value="Unassembled WGS sequence"/>
</dbReference>
<evidence type="ECO:0000313" key="12">
    <source>
        <dbReference type="EMBL" id="MVI57261.1"/>
    </source>
</evidence>
<dbReference type="Proteomes" id="UP000507112">
    <property type="component" value="Unassembled WGS sequence"/>
</dbReference>
<sequence>MDKESVVASLARNKKIAVETMTGQRYIIERILHTNDEKHIHILKPKDVVLDVDTIKDIDENHLDDAT</sequence>
<dbReference type="Proteomes" id="UP000505390">
    <property type="component" value="Unassembled WGS sequence"/>
</dbReference>
<dbReference type="Proteomes" id="UP000443708">
    <property type="component" value="Unassembled WGS sequence"/>
</dbReference>
<dbReference type="Proteomes" id="UP000459586">
    <property type="component" value="Unassembled WGS sequence"/>
</dbReference>
<evidence type="ECO:0000313" key="13">
    <source>
        <dbReference type="EMBL" id="NUY12760.1"/>
    </source>
</evidence>
<evidence type="ECO:0000313" key="20">
    <source>
        <dbReference type="Proteomes" id="UP000249913"/>
    </source>
</evidence>
<dbReference type="EMBL" id="CACTOE010000010">
    <property type="protein sequence ID" value="CAA4128068.1"/>
    <property type="molecule type" value="Genomic_DNA"/>
</dbReference>
<dbReference type="EMBL" id="CACURZ010000005">
    <property type="protein sequence ID" value="CAA6341283.1"/>
    <property type="molecule type" value="Genomic_DNA"/>
</dbReference>
<dbReference type="RefSeq" id="WP_000356967.1">
    <property type="nucleotide sequence ID" value="NC_021670.1"/>
</dbReference>
<reference evidence="25 26" key="6">
    <citation type="submission" date="2019-12" db="EMBL/GenBank/DDBJ databases">
        <authorList>
            <consortium name="Pathogen Informatics"/>
        </authorList>
    </citation>
    <scope>NUCLEOTIDE SEQUENCE [LARGE SCALE GENOMIC DNA]</scope>
    <source>
        <strain evidence="10">1943STDY5698364</strain>
        <strain evidence="8 32">MOS105</strain>
        <strain evidence="1 28">S040_N01_C01</strain>
        <strain evidence="2 26">S087_N01_C01</strain>
        <strain evidence="7 31">SG160</strain>
        <strain evidence="5 30">T012_N10_C04</strain>
        <strain evidence="3 25">T012_N16_C08</strain>
        <strain evidence="4 27">T065_N03_C06</strain>
        <strain evidence="6 29">T197_A02_C01</strain>
    </source>
</reference>
<proteinExistence type="predicted"/>
<dbReference type="Proteomes" id="UP000459702">
    <property type="component" value="Unassembled WGS sequence"/>
</dbReference>
<evidence type="ECO:0000313" key="25">
    <source>
        <dbReference type="Proteomes" id="UP000442696"/>
    </source>
</evidence>
<dbReference type="Proteomes" id="UP000250286">
    <property type="component" value="Unassembled WGS sequence"/>
</dbReference>
<evidence type="ECO:0000313" key="32">
    <source>
        <dbReference type="Proteomes" id="UP000507112"/>
    </source>
</evidence>
<evidence type="ECO:0000313" key="2">
    <source>
        <dbReference type="EMBL" id="CAA4128068.1"/>
    </source>
</evidence>
<evidence type="ECO:0000313" key="18">
    <source>
        <dbReference type="EMBL" id="SRZ65461.1"/>
    </source>
</evidence>
<reference evidence="20 21" key="2">
    <citation type="submission" date="2018-06" db="EMBL/GenBank/DDBJ databases">
        <authorList>
            <consortium name="Pathogen Informatics"/>
            <person name="Doyle S."/>
        </authorList>
    </citation>
    <scope>NUCLEOTIDE SEQUENCE [LARGE SCALE GENOMIC DNA]</scope>
    <source>
        <strain evidence="17 21">EOE047</strain>
        <strain evidence="18 22">EOE173</strain>
        <strain evidence="16 20">NCTC7878</strain>
    </source>
</reference>
<evidence type="ECO:0000313" key="22">
    <source>
        <dbReference type="Proteomes" id="UP000250286"/>
    </source>
</evidence>
<evidence type="ECO:0000313" key="11">
    <source>
        <dbReference type="EMBL" id="MBX8593859.1"/>
    </source>
</evidence>
<dbReference type="EMBL" id="CACTPI010000005">
    <property type="protein sequence ID" value="CAA4118434.1"/>
    <property type="molecule type" value="Genomic_DNA"/>
</dbReference>
<reference evidence="13 33" key="7">
    <citation type="journal article" date="2020" name="J. Antimicrob. Chemother.">
        <title>Detection of heterogeneous vancomycin intermediate resistance in MRSA isolates from Latin America.</title>
        <authorList>
            <person name="Castro B.E."/>
            <person name="Berrio M."/>
            <person name="Vargas M.L."/>
            <person name="Carvajal L.P."/>
            <person name="Millan L.V."/>
            <person name="Rios R."/>
            <person name="Hernandez A.K."/>
            <person name="Rincon S."/>
            <person name="Cubides P."/>
            <person name="Forero E."/>
            <person name="Dinh A."/>
            <person name="Seas C."/>
            <person name="Munita J.M."/>
            <person name="Arias C.A."/>
            <person name="Reyes J."/>
            <person name="Diaz L."/>
        </authorList>
    </citation>
    <scope>NUCLEOTIDE SEQUENCE [LARGE SCALE GENOMIC DNA]</scope>
    <source>
        <strain evidence="13 33">UE1097</strain>
    </source>
</reference>
<evidence type="ECO:0000313" key="10">
    <source>
        <dbReference type="EMBL" id="CZQ59396.1"/>
    </source>
</evidence>
<dbReference type="Proteomes" id="UP000443506">
    <property type="component" value="Unassembled WGS sequence"/>
</dbReference>
<evidence type="ECO:0000313" key="5">
    <source>
        <dbReference type="EMBL" id="CAA6063115.1"/>
    </source>
</evidence>
<dbReference type="Proteomes" id="UP000547874">
    <property type="component" value="Unassembled WGS sequence"/>
</dbReference>
<dbReference type="PATRIC" id="fig|1280.3356.peg.158"/>
<dbReference type="EMBL" id="CACTWD010000005">
    <property type="protein sequence ID" value="CAA4678817.1"/>
    <property type="molecule type" value="Genomic_DNA"/>
</dbReference>
<dbReference type="EMBL" id="CACTQT010000003">
    <property type="protein sequence ID" value="CAA4361612.1"/>
    <property type="molecule type" value="Genomic_DNA"/>
</dbReference>
<dbReference type="Proteomes" id="UP000070985">
    <property type="component" value="Unassembled WGS sequence"/>
</dbReference>
<dbReference type="EMBL" id="CAIGXB010000003">
    <property type="protein sequence ID" value="CAC5789672.1"/>
    <property type="molecule type" value="Genomic_DNA"/>
</dbReference>
<protein>
    <submittedName>
        <fullName evidence="12">Uncharacterized protein</fullName>
    </submittedName>
</protein>
<reference evidence="15 23" key="3">
    <citation type="submission" date="2018-11" db="EMBL/GenBank/DDBJ databases">
        <title>Genomic profiling of Staphylococcus species from a Poultry farm system in KwaZulu-Natal, South Africa.</title>
        <authorList>
            <person name="Amoako D.G."/>
            <person name="Somboro A.M."/>
            <person name="Abia A.L.K."/>
            <person name="Bester L.A."/>
            <person name="Essack S.Y."/>
        </authorList>
    </citation>
    <scope>NUCLEOTIDE SEQUENCE [LARGE SCALE GENOMIC DNA]</scope>
    <source>
        <strain evidence="15 23">SA9</strain>
    </source>
</reference>
<evidence type="ECO:0000313" key="30">
    <source>
        <dbReference type="Proteomes" id="UP000459702"/>
    </source>
</evidence>
<accession>A0A068DV97</accession>
<dbReference type="EMBL" id="FJNR01000006">
    <property type="protein sequence ID" value="CZQ59396.1"/>
    <property type="molecule type" value="Genomic_DNA"/>
</dbReference>
<reference evidence="12 24" key="5">
    <citation type="submission" date="2019-11" db="EMBL/GenBank/DDBJ databases">
        <title>Implementation of targeted gown and glove precautions to prevent Staphylococcus aureus acquisition in community-based nursing homes.</title>
        <authorList>
            <person name="Stine O.C."/>
        </authorList>
    </citation>
    <scope>NUCLEOTIDE SEQUENCE [LARGE SCALE GENOMIC DNA]</scope>
    <source>
        <strain evidence="12 24">S_4031.LGMP.AI</strain>
    </source>
</reference>
<dbReference type="AlphaFoldDB" id="A0A068DV97"/>
<dbReference type="EMBL" id="JAANEC010000099">
    <property type="protein sequence ID" value="NUY12760.1"/>
    <property type="molecule type" value="Genomic_DNA"/>
</dbReference>
<dbReference type="EMBL" id="WPRH01000832">
    <property type="protein sequence ID" value="MVI57261.1"/>
    <property type="molecule type" value="Genomic_DNA"/>
</dbReference>
<dbReference type="EMBL" id="CP038850">
    <property type="protein sequence ID" value="QCT56069.1"/>
    <property type="molecule type" value="Genomic_DNA"/>
</dbReference>
<evidence type="ECO:0000313" key="8">
    <source>
        <dbReference type="EMBL" id="CAC8215052.1"/>
    </source>
</evidence>
<evidence type="ECO:0000313" key="28">
    <source>
        <dbReference type="Proteomes" id="UP000443708"/>
    </source>
</evidence>
<evidence type="ECO:0000313" key="33">
    <source>
        <dbReference type="Proteomes" id="UP000547874"/>
    </source>
</evidence>
<dbReference type="Proteomes" id="UP000293434">
    <property type="component" value="Unassembled WGS sequence"/>
</dbReference>
<evidence type="ECO:0000313" key="17">
    <source>
        <dbReference type="EMBL" id="SRC27264.1"/>
    </source>
</evidence>
<dbReference type="Proteomes" id="UP000309390">
    <property type="component" value="Unassembled WGS sequence"/>
</dbReference>
<evidence type="ECO:0000313" key="24">
    <source>
        <dbReference type="Proteomes" id="UP000433366"/>
    </source>
</evidence>
<dbReference type="EMBL" id="UDJK01000006">
    <property type="protein sequence ID" value="SRC27264.1"/>
    <property type="molecule type" value="Genomic_DNA"/>
</dbReference>
<evidence type="ECO:0000313" key="29">
    <source>
        <dbReference type="Proteomes" id="UP000459586"/>
    </source>
</evidence>
<dbReference type="EMBL" id="CAIIGD010000004">
    <property type="protein sequence ID" value="CAC8215052.1"/>
    <property type="molecule type" value="Genomic_DNA"/>
</dbReference>
<evidence type="ECO:0000313" key="1">
    <source>
        <dbReference type="EMBL" id="CAA4118434.1"/>
    </source>
</evidence>
<dbReference type="EMBL" id="JAIGOF010000004">
    <property type="protein sequence ID" value="MBX8593859.1"/>
    <property type="molecule type" value="Genomic_DNA"/>
</dbReference>
<evidence type="ECO:0000313" key="4">
    <source>
        <dbReference type="EMBL" id="CAA4678817.1"/>
    </source>
</evidence>
<dbReference type="EMBL" id="UAUX01000009">
    <property type="protein sequence ID" value="SPZ98805.1"/>
    <property type="molecule type" value="Genomic_DNA"/>
</dbReference>
<organism evidence="12 24">
    <name type="scientific">Staphylococcus aureus</name>
    <dbReference type="NCBI Taxonomy" id="1280"/>
    <lineage>
        <taxon>Bacteria</taxon>
        <taxon>Bacillati</taxon>
        <taxon>Bacillota</taxon>
        <taxon>Bacilli</taxon>
        <taxon>Bacillales</taxon>
        <taxon>Staphylococcaceae</taxon>
        <taxon>Staphylococcus</taxon>
    </lineage>
</organism>
<name>A0A068DV97_STAAU</name>
<evidence type="ECO:0000313" key="26">
    <source>
        <dbReference type="Proteomes" id="UP000442782"/>
    </source>
</evidence>
<evidence type="ECO:0000313" key="31">
    <source>
        <dbReference type="Proteomes" id="UP000505390"/>
    </source>
</evidence>
<evidence type="ECO:0000313" key="14">
    <source>
        <dbReference type="EMBL" id="QCT56069.1"/>
    </source>
</evidence>
<evidence type="ECO:0000313" key="6">
    <source>
        <dbReference type="EMBL" id="CAA6341283.1"/>
    </source>
</evidence>
<evidence type="ECO:0000313" key="3">
    <source>
        <dbReference type="EMBL" id="CAA4361612.1"/>
    </source>
</evidence>
<dbReference type="EMBL" id="RQTC01000021">
    <property type="protein sequence ID" value="RZH95547.1"/>
    <property type="molecule type" value="Genomic_DNA"/>
</dbReference>
<evidence type="ECO:0000313" key="15">
    <source>
        <dbReference type="EMBL" id="RZH95547.1"/>
    </source>
</evidence>
<dbReference type="Proteomes" id="UP000433366">
    <property type="component" value="Unassembled WGS sequence"/>
</dbReference>
<evidence type="ECO:0000313" key="23">
    <source>
        <dbReference type="Proteomes" id="UP000293434"/>
    </source>
</evidence>
<dbReference type="EMBL" id="CACUNS010000004">
    <property type="protein sequence ID" value="CAA6063115.1"/>
    <property type="molecule type" value="Genomic_DNA"/>
</dbReference>
<evidence type="ECO:0000313" key="9">
    <source>
        <dbReference type="EMBL" id="CRI21394.1"/>
    </source>
</evidence>
<dbReference type="Proteomes" id="UP000249913">
    <property type="component" value="Unassembled WGS sequence"/>
</dbReference>